<dbReference type="PANTHER" id="PTHR10655:SF63">
    <property type="entry name" value="PHOSPHOLIPASE_CARBOXYLESTERASE_THIOESTERASE DOMAIN-CONTAINING PROTEIN"/>
    <property type="match status" value="1"/>
</dbReference>
<accession>A0ABR4J6S0</accession>
<reference evidence="4 5" key="1">
    <citation type="submission" date="2024-07" db="EMBL/GenBank/DDBJ databases">
        <title>Section-level genome sequencing and comparative genomics of Aspergillus sections Usti and Cavernicolus.</title>
        <authorList>
            <consortium name="Lawrence Berkeley National Laboratory"/>
            <person name="Nybo J.L."/>
            <person name="Vesth T.C."/>
            <person name="Theobald S."/>
            <person name="Frisvad J.C."/>
            <person name="Larsen T.O."/>
            <person name="Kjaerboelling I."/>
            <person name="Rothschild-Mancinelli K."/>
            <person name="Lyhne E.K."/>
            <person name="Kogle M.E."/>
            <person name="Barry K."/>
            <person name="Clum A."/>
            <person name="Na H."/>
            <person name="Ledsgaard L."/>
            <person name="Lin J."/>
            <person name="Lipzen A."/>
            <person name="Kuo A."/>
            <person name="Riley R."/>
            <person name="Mondo S."/>
            <person name="Labutti K."/>
            <person name="Haridas S."/>
            <person name="Pangalinan J."/>
            <person name="Salamov A.A."/>
            <person name="Simmons B.A."/>
            <person name="Magnuson J.K."/>
            <person name="Chen J."/>
            <person name="Drula E."/>
            <person name="Henrissat B."/>
            <person name="Wiebenga A."/>
            <person name="Lubbers R.J."/>
            <person name="Gomes A.C."/>
            <person name="Makela M.R."/>
            <person name="Stajich J."/>
            <person name="Grigoriev I.V."/>
            <person name="Mortensen U.H."/>
            <person name="De Vries R.P."/>
            <person name="Baker S.E."/>
            <person name="Andersen M.R."/>
        </authorList>
    </citation>
    <scope>NUCLEOTIDE SEQUENCE [LARGE SCALE GENOMIC DNA]</scope>
    <source>
        <strain evidence="4 5">CBS 123904</strain>
    </source>
</reference>
<evidence type="ECO:0000256" key="1">
    <source>
        <dbReference type="ARBA" id="ARBA00006499"/>
    </source>
</evidence>
<dbReference type="InterPro" id="IPR003140">
    <property type="entry name" value="PLipase/COase/thioEstase"/>
</dbReference>
<proteinExistence type="inferred from homology"/>
<dbReference type="PANTHER" id="PTHR10655">
    <property type="entry name" value="LYSOPHOSPHOLIPASE-RELATED"/>
    <property type="match status" value="1"/>
</dbReference>
<dbReference type="InterPro" id="IPR029058">
    <property type="entry name" value="AB_hydrolase_fold"/>
</dbReference>
<name>A0ABR4J6S0_9EURO</name>
<dbReference type="InterPro" id="IPR050565">
    <property type="entry name" value="LYPA1-2/EST-like"/>
</dbReference>
<organism evidence="4 5">
    <name type="scientific">Aspergillus pseudoustus</name>
    <dbReference type="NCBI Taxonomy" id="1810923"/>
    <lineage>
        <taxon>Eukaryota</taxon>
        <taxon>Fungi</taxon>
        <taxon>Dikarya</taxon>
        <taxon>Ascomycota</taxon>
        <taxon>Pezizomycotina</taxon>
        <taxon>Eurotiomycetes</taxon>
        <taxon>Eurotiomycetidae</taxon>
        <taxon>Eurotiales</taxon>
        <taxon>Aspergillaceae</taxon>
        <taxon>Aspergillus</taxon>
        <taxon>Aspergillus subgen. Nidulantes</taxon>
    </lineage>
</organism>
<comment type="similarity">
    <text evidence="1">Belongs to the AB hydrolase superfamily. AB hydrolase 2 family.</text>
</comment>
<dbReference type="SUPFAM" id="SSF53474">
    <property type="entry name" value="alpha/beta-Hydrolases"/>
    <property type="match status" value="1"/>
</dbReference>
<dbReference type="Pfam" id="PF02230">
    <property type="entry name" value="Abhydrolase_2"/>
    <property type="match status" value="1"/>
</dbReference>
<comment type="caution">
    <text evidence="4">The sequence shown here is derived from an EMBL/GenBank/DDBJ whole genome shotgun (WGS) entry which is preliminary data.</text>
</comment>
<dbReference type="EMBL" id="JBFXLU010000204">
    <property type="protein sequence ID" value="KAL2835472.1"/>
    <property type="molecule type" value="Genomic_DNA"/>
</dbReference>
<feature type="region of interest" description="Disordered" evidence="2">
    <location>
        <begin position="1"/>
        <end position="23"/>
    </location>
</feature>
<evidence type="ECO:0000256" key="2">
    <source>
        <dbReference type="SAM" id="MobiDB-lite"/>
    </source>
</evidence>
<gene>
    <name evidence="4" type="ORF">BJY01DRAFT_223686</name>
</gene>
<keyword evidence="5" id="KW-1185">Reference proteome</keyword>
<feature type="compositionally biased region" description="Basic and acidic residues" evidence="2">
    <location>
        <begin position="74"/>
        <end position="87"/>
    </location>
</feature>
<evidence type="ECO:0000313" key="4">
    <source>
        <dbReference type="EMBL" id="KAL2835472.1"/>
    </source>
</evidence>
<feature type="domain" description="Phospholipase/carboxylesterase/thioesterase" evidence="3">
    <location>
        <begin position="16"/>
        <end position="197"/>
    </location>
</feature>
<feature type="region of interest" description="Disordered" evidence="2">
    <location>
        <begin position="72"/>
        <end position="99"/>
    </location>
</feature>
<evidence type="ECO:0000313" key="5">
    <source>
        <dbReference type="Proteomes" id="UP001610446"/>
    </source>
</evidence>
<sequence length="306" mass="34154">MAKDGKPQLDPRRPKPLIVPPRKEHTHTTILLHDKGDKGRVFGREFLKSTGLQDHFPTVQFVFPCAFNAPTSDSSDKTTHSNGDAKRRTTPPTQWFDDPSQMRRVESATASLAETARFLQRLIHDEAKVLTKNGKYRMHEAHKRIFIGGHGQGGAAALLYLLGSHRRLGGFIGLDTTMPWQLQLEMALEVGMHGEDDFGVVRGVDYVRDLLGFEHLEEKGGEYAKSLLHLRTPVFLGHGAPQKHGRIIASVLAAGFRMEVTERLGASKGRQWYAQAEDLEAVLGFVEGIGVPRTCLVSEDDRDFKR</sequence>
<feature type="compositionally biased region" description="Basic and acidic residues" evidence="2">
    <location>
        <begin position="1"/>
        <end position="13"/>
    </location>
</feature>
<dbReference type="Proteomes" id="UP001610446">
    <property type="component" value="Unassembled WGS sequence"/>
</dbReference>
<evidence type="ECO:0000259" key="3">
    <source>
        <dbReference type="Pfam" id="PF02230"/>
    </source>
</evidence>
<dbReference type="Gene3D" id="3.40.50.1820">
    <property type="entry name" value="alpha/beta hydrolase"/>
    <property type="match status" value="1"/>
</dbReference>
<protein>
    <recommendedName>
        <fullName evidence="3">Phospholipase/carboxylesterase/thioesterase domain-containing protein</fullName>
    </recommendedName>
</protein>